<name>A0A6N4THV1_9FIRM</name>
<dbReference type="InterPro" id="IPR001763">
    <property type="entry name" value="Rhodanese-like_dom"/>
</dbReference>
<dbReference type="SMART" id="SM00450">
    <property type="entry name" value="RHOD"/>
    <property type="match status" value="1"/>
</dbReference>
<feature type="domain" description="Rhodanese" evidence="1">
    <location>
        <begin position="18"/>
        <end position="92"/>
    </location>
</feature>
<dbReference type="EMBL" id="AP019695">
    <property type="protein sequence ID" value="BBK22005.1"/>
    <property type="molecule type" value="Genomic_DNA"/>
</dbReference>
<accession>A0A6N4THV1</accession>
<proteinExistence type="predicted"/>
<reference evidence="3" key="1">
    <citation type="submission" date="2019-05" db="EMBL/GenBank/DDBJ databases">
        <title>Complete genome sequencing of Absiella argi strain JCM 30884.</title>
        <authorList>
            <person name="Sakamoto M."/>
            <person name="Murakami T."/>
            <person name="Mori H."/>
        </authorList>
    </citation>
    <scope>NUCLEOTIDE SEQUENCE [LARGE SCALE GENOMIC DNA]</scope>
    <source>
        <strain evidence="3">JCM 30884</strain>
    </source>
</reference>
<dbReference type="SUPFAM" id="SSF52821">
    <property type="entry name" value="Rhodanese/Cell cycle control phosphatase"/>
    <property type="match status" value="1"/>
</dbReference>
<dbReference type="InterPro" id="IPR050229">
    <property type="entry name" value="GlpE_sulfurtransferase"/>
</dbReference>
<gene>
    <name evidence="2" type="ORF">Aargi30884_09080</name>
</gene>
<dbReference type="Pfam" id="PF00581">
    <property type="entry name" value="Rhodanese"/>
    <property type="match status" value="1"/>
</dbReference>
<keyword evidence="3" id="KW-1185">Reference proteome</keyword>
<dbReference type="Gene3D" id="3.40.250.10">
    <property type="entry name" value="Rhodanese-like domain"/>
    <property type="match status" value="1"/>
</dbReference>
<dbReference type="Proteomes" id="UP000464754">
    <property type="component" value="Chromosome"/>
</dbReference>
<dbReference type="PROSITE" id="PS50206">
    <property type="entry name" value="RHODANESE_3"/>
    <property type="match status" value="1"/>
</dbReference>
<protein>
    <recommendedName>
        <fullName evidence="1">Rhodanese domain-containing protein</fullName>
    </recommendedName>
</protein>
<dbReference type="CDD" id="cd00158">
    <property type="entry name" value="RHOD"/>
    <property type="match status" value="1"/>
</dbReference>
<dbReference type="AlphaFoldDB" id="A0A6N4THV1"/>
<dbReference type="PANTHER" id="PTHR43031:SF1">
    <property type="entry name" value="PYRIDINE NUCLEOTIDE-DISULPHIDE OXIDOREDUCTASE"/>
    <property type="match status" value="1"/>
</dbReference>
<dbReference type="KEGG" id="aarg:Aargi30884_09080"/>
<dbReference type="InterPro" id="IPR036873">
    <property type="entry name" value="Rhodanese-like_dom_sf"/>
</dbReference>
<evidence type="ECO:0000259" key="1">
    <source>
        <dbReference type="PROSITE" id="PS50206"/>
    </source>
</evidence>
<evidence type="ECO:0000313" key="2">
    <source>
        <dbReference type="EMBL" id="BBK22005.1"/>
    </source>
</evidence>
<evidence type="ECO:0000313" key="3">
    <source>
        <dbReference type="Proteomes" id="UP000464754"/>
    </source>
</evidence>
<dbReference type="PANTHER" id="PTHR43031">
    <property type="entry name" value="FAD-DEPENDENT OXIDOREDUCTASE"/>
    <property type="match status" value="1"/>
</dbReference>
<sequence>MLFKKKTSFDAYVEQGKDDPNIVFIDVREKEEYLQGHVNKSINIPLSNIQNIKIEKSKSLYVYCLSGARSKMACMYLKQMGYHDITNIGGIAKSKKGYLQ</sequence>
<dbReference type="RefSeq" id="WP_163051614.1">
    <property type="nucleotide sequence ID" value="NZ_AP019695.1"/>
</dbReference>
<organism evidence="2 3">
    <name type="scientific">Amedibacterium intestinale</name>
    <dbReference type="NCBI Taxonomy" id="2583452"/>
    <lineage>
        <taxon>Bacteria</taxon>
        <taxon>Bacillati</taxon>
        <taxon>Bacillota</taxon>
        <taxon>Erysipelotrichia</taxon>
        <taxon>Erysipelotrichales</taxon>
        <taxon>Erysipelotrichaceae</taxon>
        <taxon>Amedibacterium</taxon>
    </lineage>
</organism>